<evidence type="ECO:0000256" key="5">
    <source>
        <dbReference type="ARBA" id="ARBA00020020"/>
    </source>
</evidence>
<dbReference type="Gene3D" id="3.20.20.140">
    <property type="entry name" value="Metal-dependent hydrolases"/>
    <property type="match status" value="1"/>
</dbReference>
<dbReference type="Gene3D" id="1.10.150.20">
    <property type="entry name" value="5' to 3' exonuclease, C-terminal subdomain"/>
    <property type="match status" value="1"/>
</dbReference>
<evidence type="ECO:0000256" key="16">
    <source>
        <dbReference type="ARBA" id="ARBA00035717"/>
    </source>
</evidence>
<dbReference type="InterPro" id="IPR043519">
    <property type="entry name" value="NT_sf"/>
</dbReference>
<evidence type="ECO:0000256" key="15">
    <source>
        <dbReference type="ARBA" id="ARBA00023204"/>
    </source>
</evidence>
<dbReference type="PANTHER" id="PTHR36928:SF1">
    <property type="entry name" value="PHOSPHATASE YCDX-RELATED"/>
    <property type="match status" value="1"/>
</dbReference>
<dbReference type="CDD" id="cd00141">
    <property type="entry name" value="NT_POLXc"/>
    <property type="match status" value="1"/>
</dbReference>
<evidence type="ECO:0000256" key="3">
    <source>
        <dbReference type="ARBA" id="ARBA00012417"/>
    </source>
</evidence>
<dbReference type="InterPro" id="IPR047967">
    <property type="entry name" value="PolX_PHP"/>
</dbReference>
<dbReference type="Pfam" id="PF14520">
    <property type="entry name" value="HHH_5"/>
    <property type="match status" value="1"/>
</dbReference>
<dbReference type="InterPro" id="IPR004013">
    <property type="entry name" value="PHP_dom"/>
</dbReference>
<dbReference type="EC" id="2.7.7.7" evidence="3"/>
<keyword evidence="25" id="KW-0269">Exonuclease</keyword>
<keyword evidence="25" id="KW-0378">Hydrolase</keyword>
<comment type="caution">
    <text evidence="25">The sequence shown here is derived from an EMBL/GenBank/DDBJ whole genome shotgun (WGS) entry which is preliminary data.</text>
</comment>
<keyword evidence="13" id="KW-0239">DNA-directed DNA polymerase</keyword>
<dbReference type="SMART" id="SM00278">
    <property type="entry name" value="HhH1"/>
    <property type="match status" value="3"/>
</dbReference>
<name>A0A7C3YNY6_UNCW3</name>
<dbReference type="SUPFAM" id="SSF81301">
    <property type="entry name" value="Nucleotidyltransferase"/>
    <property type="match status" value="1"/>
</dbReference>
<evidence type="ECO:0000256" key="7">
    <source>
        <dbReference type="ARBA" id="ARBA00022634"/>
    </source>
</evidence>
<keyword evidence="10" id="KW-0235">DNA replication</keyword>
<dbReference type="SUPFAM" id="SSF89550">
    <property type="entry name" value="PHP domain-like"/>
    <property type="match status" value="1"/>
</dbReference>
<feature type="domain" description="Helix-hairpin-helix DNA-binding motif class 1" evidence="22">
    <location>
        <begin position="91"/>
        <end position="110"/>
    </location>
</feature>
<reference evidence="25" key="1">
    <citation type="journal article" date="2020" name="mSystems">
        <title>Genome- and Community-Level Interaction Insights into Carbon Utilization and Element Cycling Functions of Hydrothermarchaeota in Hydrothermal Sediment.</title>
        <authorList>
            <person name="Zhou Z."/>
            <person name="Liu Y."/>
            <person name="Xu W."/>
            <person name="Pan J."/>
            <person name="Luo Z.H."/>
            <person name="Li M."/>
        </authorList>
    </citation>
    <scope>NUCLEOTIDE SEQUENCE [LARGE SCALE GENOMIC DNA]</scope>
    <source>
        <strain evidence="25">SpSt-906</strain>
    </source>
</reference>
<feature type="domain" description="DNA-directed DNA polymerase X" evidence="24">
    <location>
        <begin position="1"/>
        <end position="317"/>
    </location>
</feature>
<evidence type="ECO:0000259" key="22">
    <source>
        <dbReference type="SMART" id="SM00278"/>
    </source>
</evidence>
<dbReference type="SMART" id="SM00481">
    <property type="entry name" value="POLIIIAc"/>
    <property type="match status" value="1"/>
</dbReference>
<evidence type="ECO:0000256" key="18">
    <source>
        <dbReference type="ARBA" id="ARBA00044632"/>
    </source>
</evidence>
<evidence type="ECO:0000256" key="6">
    <source>
        <dbReference type="ARBA" id="ARBA00022481"/>
    </source>
</evidence>
<evidence type="ECO:0000259" key="23">
    <source>
        <dbReference type="SMART" id="SM00481"/>
    </source>
</evidence>
<dbReference type="InterPro" id="IPR002008">
    <property type="entry name" value="DNA_pol_X_beta-like"/>
</dbReference>
<evidence type="ECO:0000256" key="14">
    <source>
        <dbReference type="ARBA" id="ARBA00023053"/>
    </source>
</evidence>
<dbReference type="InterPro" id="IPR003141">
    <property type="entry name" value="Pol/His_phosphatase_N"/>
</dbReference>
<dbReference type="GO" id="GO:0003887">
    <property type="term" value="F:DNA-directed DNA polymerase activity"/>
    <property type="evidence" value="ECO:0007669"/>
    <property type="project" value="UniProtKB-KW"/>
</dbReference>
<comment type="subcellular location">
    <subcellularLocation>
        <location evidence="2">Cytoplasm</location>
    </subcellularLocation>
</comment>
<protein>
    <recommendedName>
        <fullName evidence="5">DNA polymerase beta</fullName>
        <ecNumber evidence="3">2.7.7.7</ecNumber>
        <ecNumber evidence="4">4.2.99.18</ecNumber>
    </recommendedName>
    <alternativeName>
        <fullName evidence="16">5'-deoxyribose-phosphate lyase</fullName>
    </alternativeName>
    <alternativeName>
        <fullName evidence="17">AP lyase</fullName>
    </alternativeName>
</protein>
<keyword evidence="12" id="KW-0832">Ubl conjugation</keyword>
<dbReference type="InterPro" id="IPR002054">
    <property type="entry name" value="DNA-dir_DNA_pol_X"/>
</dbReference>
<dbReference type="PIRSF" id="PIRSF005047">
    <property type="entry name" value="UCP005047_YshC"/>
    <property type="match status" value="1"/>
</dbReference>
<keyword evidence="15" id="KW-0234">DNA repair</keyword>
<keyword evidence="25" id="KW-0540">Nuclease</keyword>
<dbReference type="SMART" id="SM00483">
    <property type="entry name" value="POLXc"/>
    <property type="match status" value="1"/>
</dbReference>
<dbReference type="Pfam" id="PF14792">
    <property type="entry name" value="DNA_pol_B_palm"/>
    <property type="match status" value="1"/>
</dbReference>
<comment type="function">
    <text evidence="20">Repair polymerase that plays a key role in base-excision repair. During this process, the damaged base is excised by specific DNA glycosylases, the DNA backbone is nicked at the abasic site by an apurinic/apyrimidic (AP) endonuclease, and POLB removes 5'-deoxyribose-phosphate from the preincised AP site acting as a 5'-deoxyribose-phosphate lyase (5'-dRP lyase); through its DNA polymerase activity, it adds one nucleotide to the 3' end of the arising single-nucleotide gap. Conducts 'gap-filling' DNA synthesis in a stepwise distributive fashion rather than in a processive fashion as for other DNA polymerases. It is also able to cleave sugar-phosphate bonds 3' to an intact AP site, acting as an AP lyase.</text>
</comment>
<keyword evidence="7" id="KW-0237">DNA synthesis</keyword>
<comment type="cofactor">
    <cofactor evidence="1">
        <name>Mg(2+)</name>
        <dbReference type="ChEBI" id="CHEBI:18420"/>
    </cofactor>
</comment>
<evidence type="ECO:0000256" key="11">
    <source>
        <dbReference type="ARBA" id="ARBA00022763"/>
    </source>
</evidence>
<comment type="catalytic activity">
    <reaction evidence="18">
        <text>2'-deoxyribonucleotide-(2'-deoxyribose 5'-phosphate)-2'-deoxyribonucleotide-DNA = a 3'-end 2'-deoxyribonucleotide-(2,3-dehydro-2,3-deoxyribose 5'-phosphate)-DNA + a 5'-end 5'-phospho-2'-deoxyribonucleoside-DNA + H(+)</text>
        <dbReference type="Rhea" id="RHEA:66592"/>
        <dbReference type="Rhea" id="RHEA-COMP:13180"/>
        <dbReference type="Rhea" id="RHEA-COMP:16897"/>
        <dbReference type="Rhea" id="RHEA-COMP:17067"/>
        <dbReference type="ChEBI" id="CHEBI:15378"/>
        <dbReference type="ChEBI" id="CHEBI:136412"/>
        <dbReference type="ChEBI" id="CHEBI:157695"/>
        <dbReference type="ChEBI" id="CHEBI:167181"/>
        <dbReference type="EC" id="4.2.99.18"/>
    </reaction>
</comment>
<dbReference type="GO" id="GO:0006281">
    <property type="term" value="P:DNA repair"/>
    <property type="evidence" value="ECO:0007669"/>
    <property type="project" value="UniProtKB-KW"/>
</dbReference>
<evidence type="ECO:0000256" key="1">
    <source>
        <dbReference type="ARBA" id="ARBA00001946"/>
    </source>
</evidence>
<dbReference type="InterPro" id="IPR010996">
    <property type="entry name" value="HHH_MUS81"/>
</dbReference>
<evidence type="ECO:0000256" key="4">
    <source>
        <dbReference type="ARBA" id="ARBA00012720"/>
    </source>
</evidence>
<dbReference type="InterPro" id="IPR029398">
    <property type="entry name" value="PolB_thumb"/>
</dbReference>
<dbReference type="Gene3D" id="3.30.460.10">
    <property type="entry name" value="Beta Polymerase, domain 2"/>
    <property type="match status" value="1"/>
</dbReference>
<keyword evidence="6" id="KW-0488">Methylation</keyword>
<feature type="domain" description="Helix-hairpin-helix DNA-binding motif class 1" evidence="22">
    <location>
        <begin position="126"/>
        <end position="145"/>
    </location>
</feature>
<gene>
    <name evidence="25" type="primary">polX</name>
    <name evidence="25" type="ORF">ENX07_00750</name>
</gene>
<dbReference type="SUPFAM" id="SSF47802">
    <property type="entry name" value="DNA polymerase beta, N-terminal domain-like"/>
    <property type="match status" value="1"/>
</dbReference>
<keyword evidence="8" id="KW-0808">Transferase</keyword>
<evidence type="ECO:0000256" key="8">
    <source>
        <dbReference type="ARBA" id="ARBA00022679"/>
    </source>
</evidence>
<sequence length="571" mass="64778">MKNIEIAKIFERIADALEIKGENKFKIIAYRNAAKALSDLTEDISEIYEKGKLLEIPGIGEGIAKKIEEYLKTGRMKKYEEAVSGIPEGLFELLNIPNLGPKTIKLAYESLKVENLQQLLEVINNGSLEKLPMMGKKKVENIKEGIKEYLEKKGEKRRFPIGVVEKVVEYFVSELKNNKFVENIEVAGSYRRHCETVGDIDILVVGKEGGKIIEHFTSLPNVSKVLSKGDTKGSIIDNELNIQIDLRVVDEKSFGSALQYFTGSKAHNIKLRGIAKDLGYKLSEYGIFKEEEYICGRDEIEVYEKLGLVFIPPELREDRGEIELALKGKIPSLVQLKDIKGDLHIHSNYSDGFDDIETIASYGISLGYEYIGIADHSMSVKYAGGLEEERILKQIEEIENLNKKLKNIKILKGSEVDILKDGSLDFKDEILKKLDFVIAAIHQGFKKNVTERMIDAMDNPYVKIIAHPTGRLLSGREGYDVNIEKVMEKASEKNIFLEINSYYDRLDLNEINAKMAKEMGIKLIINTDAHNIKMMNDIKYGVYIARRAWLNKDDIVNTRNLKDFINLLKNG</sequence>
<accession>A0A7C3YNY6</accession>
<dbReference type="EC" id="4.2.99.18" evidence="4"/>
<proteinExistence type="predicted"/>
<dbReference type="NCBIfam" id="NF006375">
    <property type="entry name" value="PRK08609.1"/>
    <property type="match status" value="1"/>
</dbReference>
<comment type="catalytic activity">
    <reaction evidence="19">
        <text>a 5'-end 2'-deoxyribose-2'-deoxyribonucleotide-DNA = (2E,4S)-4-hydroxypenten-2-al-5-phosphate + a 5'-end 5'-phospho-2'-deoxyribonucleoside-DNA + H(+)</text>
        <dbReference type="Rhea" id="RHEA:76255"/>
        <dbReference type="Rhea" id="RHEA-COMP:13180"/>
        <dbReference type="Rhea" id="RHEA-COMP:18657"/>
        <dbReference type="ChEBI" id="CHEBI:15378"/>
        <dbReference type="ChEBI" id="CHEBI:136412"/>
        <dbReference type="ChEBI" id="CHEBI:195194"/>
        <dbReference type="ChEBI" id="CHEBI:195195"/>
    </reaction>
</comment>
<dbReference type="AlphaFoldDB" id="A0A7C3YNY6"/>
<evidence type="ECO:0000256" key="17">
    <source>
        <dbReference type="ARBA" id="ARBA00035726"/>
    </source>
</evidence>
<keyword evidence="14" id="KW-0915">Sodium</keyword>
<organism evidence="25">
    <name type="scientific">candidate division WOR-3 bacterium</name>
    <dbReference type="NCBI Taxonomy" id="2052148"/>
    <lineage>
        <taxon>Bacteria</taxon>
        <taxon>Bacteria division WOR-3</taxon>
    </lineage>
</organism>
<dbReference type="InterPro" id="IPR050243">
    <property type="entry name" value="PHP_phosphatase"/>
</dbReference>
<feature type="domain" description="Polymerase/histidinol phosphatase N-terminal" evidence="23">
    <location>
        <begin position="341"/>
        <end position="420"/>
    </location>
</feature>
<dbReference type="Gene3D" id="1.10.150.110">
    <property type="entry name" value="DNA polymerase beta, N-terminal domain-like"/>
    <property type="match status" value="1"/>
</dbReference>
<dbReference type="InterPro" id="IPR028207">
    <property type="entry name" value="DNA_pol_B_palm_palm"/>
</dbReference>
<dbReference type="InterPro" id="IPR037160">
    <property type="entry name" value="DNA_Pol_thumb_sf"/>
</dbReference>
<dbReference type="InterPro" id="IPR027421">
    <property type="entry name" value="DNA_pol_lamdba_lyase_dom_sf"/>
</dbReference>
<dbReference type="GO" id="GO:0042578">
    <property type="term" value="F:phosphoric ester hydrolase activity"/>
    <property type="evidence" value="ECO:0007669"/>
    <property type="project" value="TreeGrafter"/>
</dbReference>
<dbReference type="EMBL" id="DTMQ01000009">
    <property type="protein sequence ID" value="HGE98591.1"/>
    <property type="molecule type" value="Genomic_DNA"/>
</dbReference>
<feature type="domain" description="Helix-hairpin-helix DNA-binding motif class 1" evidence="22">
    <location>
        <begin position="51"/>
        <end position="70"/>
    </location>
</feature>
<dbReference type="Gene3D" id="3.30.210.10">
    <property type="entry name" value="DNA polymerase, thumb domain"/>
    <property type="match status" value="1"/>
</dbReference>
<keyword evidence="9" id="KW-0548">Nucleotidyltransferase</keyword>
<dbReference type="InterPro" id="IPR003583">
    <property type="entry name" value="Hlx-hairpin-Hlx_DNA-bd_motif"/>
</dbReference>
<dbReference type="GO" id="GO:0003677">
    <property type="term" value="F:DNA binding"/>
    <property type="evidence" value="ECO:0007669"/>
    <property type="project" value="InterPro"/>
</dbReference>
<evidence type="ECO:0000256" key="20">
    <source>
        <dbReference type="ARBA" id="ARBA00045548"/>
    </source>
</evidence>
<dbReference type="InterPro" id="IPR016195">
    <property type="entry name" value="Pol/histidinol_Pase-like"/>
</dbReference>
<dbReference type="PANTHER" id="PTHR36928">
    <property type="entry name" value="PHOSPHATASE YCDX-RELATED"/>
    <property type="match status" value="1"/>
</dbReference>
<dbReference type="GO" id="GO:0140078">
    <property type="term" value="F:class I DNA-(apurinic or apyrimidinic site) endonuclease activity"/>
    <property type="evidence" value="ECO:0007669"/>
    <property type="project" value="UniProtKB-EC"/>
</dbReference>
<evidence type="ECO:0000313" key="25">
    <source>
        <dbReference type="EMBL" id="HGE98591.1"/>
    </source>
</evidence>
<evidence type="ECO:0000256" key="2">
    <source>
        <dbReference type="ARBA" id="ARBA00004496"/>
    </source>
</evidence>
<dbReference type="GO" id="GO:0005829">
    <property type="term" value="C:cytosol"/>
    <property type="evidence" value="ECO:0007669"/>
    <property type="project" value="TreeGrafter"/>
</dbReference>
<evidence type="ECO:0000256" key="9">
    <source>
        <dbReference type="ARBA" id="ARBA00022695"/>
    </source>
</evidence>
<dbReference type="CDD" id="cd07436">
    <property type="entry name" value="PHP_PolX"/>
    <property type="match status" value="1"/>
</dbReference>
<evidence type="ECO:0000256" key="10">
    <source>
        <dbReference type="ARBA" id="ARBA00022705"/>
    </source>
</evidence>
<evidence type="ECO:0000256" key="19">
    <source>
        <dbReference type="ARBA" id="ARBA00044678"/>
    </source>
</evidence>
<evidence type="ECO:0000256" key="12">
    <source>
        <dbReference type="ARBA" id="ARBA00022843"/>
    </source>
</evidence>
<keyword evidence="11" id="KW-0227">DNA damage</keyword>
<dbReference type="GO" id="GO:0008270">
    <property type="term" value="F:zinc ion binding"/>
    <property type="evidence" value="ECO:0007669"/>
    <property type="project" value="TreeGrafter"/>
</dbReference>
<comment type="catalytic activity">
    <reaction evidence="21">
        <text>DNA(n) + a 2'-deoxyribonucleoside 5'-triphosphate = DNA(n+1) + diphosphate</text>
        <dbReference type="Rhea" id="RHEA:22508"/>
        <dbReference type="Rhea" id="RHEA-COMP:17339"/>
        <dbReference type="Rhea" id="RHEA-COMP:17340"/>
        <dbReference type="ChEBI" id="CHEBI:33019"/>
        <dbReference type="ChEBI" id="CHEBI:61560"/>
        <dbReference type="ChEBI" id="CHEBI:173112"/>
        <dbReference type="EC" id="2.7.7.7"/>
    </reaction>
</comment>
<dbReference type="PRINTS" id="PR00870">
    <property type="entry name" value="DNAPOLXBETA"/>
</dbReference>
<dbReference type="GO" id="GO:0004527">
    <property type="term" value="F:exonuclease activity"/>
    <property type="evidence" value="ECO:0007669"/>
    <property type="project" value="UniProtKB-KW"/>
</dbReference>
<dbReference type="InterPro" id="IPR022311">
    <property type="entry name" value="PolX-like"/>
</dbReference>
<dbReference type="Pfam" id="PF14791">
    <property type="entry name" value="DNA_pol_B_thumb"/>
    <property type="match status" value="1"/>
</dbReference>
<evidence type="ECO:0000259" key="24">
    <source>
        <dbReference type="SMART" id="SM00483"/>
    </source>
</evidence>
<dbReference type="Pfam" id="PF02811">
    <property type="entry name" value="PHP"/>
    <property type="match status" value="1"/>
</dbReference>
<dbReference type="Pfam" id="PF14716">
    <property type="entry name" value="HHH_8"/>
    <property type="match status" value="1"/>
</dbReference>
<evidence type="ECO:0000256" key="21">
    <source>
        <dbReference type="ARBA" id="ARBA00049244"/>
    </source>
</evidence>
<evidence type="ECO:0000256" key="13">
    <source>
        <dbReference type="ARBA" id="ARBA00022932"/>
    </source>
</evidence>